<feature type="compositionally biased region" description="Low complexity" evidence="1">
    <location>
        <begin position="87"/>
        <end position="104"/>
    </location>
</feature>
<feature type="transmembrane region" description="Helical" evidence="2">
    <location>
        <begin position="134"/>
        <end position="159"/>
    </location>
</feature>
<keyword evidence="2" id="KW-0812">Transmembrane</keyword>
<keyword evidence="2" id="KW-0472">Membrane</keyword>
<feature type="compositionally biased region" description="Polar residues" evidence="1">
    <location>
        <begin position="32"/>
        <end position="58"/>
    </location>
</feature>
<dbReference type="Proteomes" id="UP000677152">
    <property type="component" value="Chromosome"/>
</dbReference>
<evidence type="ECO:0000256" key="1">
    <source>
        <dbReference type="SAM" id="MobiDB-lite"/>
    </source>
</evidence>
<dbReference type="EMBL" id="CP073249">
    <property type="protein sequence ID" value="QUF02232.1"/>
    <property type="molecule type" value="Genomic_DNA"/>
</dbReference>
<protein>
    <submittedName>
        <fullName evidence="3">Uncharacterized protein</fullName>
    </submittedName>
</protein>
<evidence type="ECO:0000256" key="2">
    <source>
        <dbReference type="SAM" id="Phobius"/>
    </source>
</evidence>
<feature type="transmembrane region" description="Helical" evidence="2">
    <location>
        <begin position="199"/>
        <end position="216"/>
    </location>
</feature>
<organism evidence="3 4">
    <name type="scientific">Actinosynnema pretiosum subsp. pretiosum</name>
    <dbReference type="NCBI Taxonomy" id="103721"/>
    <lineage>
        <taxon>Bacteria</taxon>
        <taxon>Bacillati</taxon>
        <taxon>Actinomycetota</taxon>
        <taxon>Actinomycetes</taxon>
        <taxon>Pseudonocardiales</taxon>
        <taxon>Pseudonocardiaceae</taxon>
        <taxon>Actinosynnema</taxon>
    </lineage>
</organism>
<keyword evidence="2" id="KW-1133">Transmembrane helix</keyword>
<evidence type="ECO:0000313" key="4">
    <source>
        <dbReference type="Proteomes" id="UP000677152"/>
    </source>
</evidence>
<evidence type="ECO:0000313" key="3">
    <source>
        <dbReference type="EMBL" id="QUF02232.1"/>
    </source>
</evidence>
<feature type="compositionally biased region" description="Pro residues" evidence="1">
    <location>
        <begin position="105"/>
        <end position="116"/>
    </location>
</feature>
<feature type="region of interest" description="Disordered" evidence="1">
    <location>
        <begin position="1"/>
        <end position="116"/>
    </location>
</feature>
<dbReference type="AlphaFoldDB" id="A0AA45L2P2"/>
<feature type="transmembrane region" description="Helical" evidence="2">
    <location>
        <begin position="228"/>
        <end position="247"/>
    </location>
</feature>
<proteinExistence type="predicted"/>
<reference evidence="3" key="1">
    <citation type="submission" date="2021-04" db="EMBL/GenBank/DDBJ databases">
        <title>Genomic sequence of Actinosynnema pretiosum subsp. pretiosum ATCC 31280 (C-14919).</title>
        <authorList>
            <person name="Bai L."/>
            <person name="Wang X."/>
            <person name="Xiao Y."/>
        </authorList>
    </citation>
    <scope>NUCLEOTIDE SEQUENCE</scope>
    <source>
        <strain evidence="3">ATCC 31280</strain>
    </source>
</reference>
<accession>A0AA45L2P2</accession>
<name>A0AA45L2P2_9PSEU</name>
<gene>
    <name evidence="3" type="ORF">KCV87_22375</name>
</gene>
<feature type="transmembrane region" description="Helical" evidence="2">
    <location>
        <begin position="171"/>
        <end position="192"/>
    </location>
</feature>
<sequence length="259" mass="26671">MSEPSWGDQGQQGQGDAGRFGATDRQGADQFGSGQHNAGQHNAGQHNAGQQDAGQYSVSAYDPTRYDPALGAHVHPQAPYGGPNPQRPGYAQPGYQQPGSQQPAHPQPWQPGLPLPPQMTPVQNVLVGPGQRPLVVVISFALWVAASLAWPLGTLSLVLHREGDLGGGGSVMSLFFSSCVAIGGVACAVRLLRGGAGARLGLAFGGVVIGLFALLLEVGGDGGDVLDRVVVVLRLGLPLLAAVLSFLPPAKHHFAAGVR</sequence>